<comment type="similarity">
    <text evidence="1">Belongs to the SAMHD1 family.</text>
</comment>
<dbReference type="GO" id="GO:0008832">
    <property type="term" value="F:dGTPase activity"/>
    <property type="evidence" value="ECO:0007669"/>
    <property type="project" value="TreeGrafter"/>
</dbReference>
<proteinExistence type="inferred from homology"/>
<dbReference type="GO" id="GO:0051607">
    <property type="term" value="P:defense response to virus"/>
    <property type="evidence" value="ECO:0007669"/>
    <property type="project" value="TreeGrafter"/>
</dbReference>
<dbReference type="InterPro" id="IPR006674">
    <property type="entry name" value="HD_domain"/>
</dbReference>
<evidence type="ECO:0000313" key="4">
    <source>
        <dbReference type="Proteomes" id="UP000261500"/>
    </source>
</evidence>
<sequence length="578" mass="67936">MFVVFSQIKEEMRDNKKFSHFEKYFVINSLISHFRCLGEILLNMESLSKLCEKDVFNDPIHGSVELPPLLVKIIDTPQFQRLRNIKQLGGNSYVYPGANHTRFEHSIGVAYLAGELVKALRERQPELKITERDVLCVQIAGLCHDLGHGPFSHLYDGMFIPQMQPDVKQKWKHETASVEMFDHMVKENKLDEEMKKDQEFNKELNSPDISDDDKSFLYDIVANKRNGIDVDKWDYFARDCHYLGMKNSFDYRRLILSARVCEWKGRNEICFRDKELFNLYDMFYTRFSLHRRAYQHKTGNIIERMITEAFVKANEYIQIKGSRGQTFNLLTAKDDMEAYTKLTDNVFEQILNDDNQNMREAKEILGKILKRNLYKCLGEFPSKRSEDEIKVSICSTINLIQTSKLDYGKKEKDPIEEVRFYRKSDPNKAITLTREEVSYLLPGNFEERLIRIYCKRTNDQTVENDRQYFKKFNVHPQPFPENVVLRETVQHCYHSDEFVFRLHGIHVPSDENQGQNTTKSPHVNALFQGQAQHHFRGSVAEGLDHLNPFQRGSPHGIAKVYKLHLKWMQLVVHKHYVV</sequence>
<evidence type="ECO:0000256" key="1">
    <source>
        <dbReference type="ARBA" id="ARBA00005776"/>
    </source>
</evidence>
<evidence type="ECO:0000259" key="2">
    <source>
        <dbReference type="PROSITE" id="PS51831"/>
    </source>
</evidence>
<dbReference type="Proteomes" id="UP000261500">
    <property type="component" value="Unplaced"/>
</dbReference>
<dbReference type="SUPFAM" id="SSF109604">
    <property type="entry name" value="HD-domain/PDEase-like"/>
    <property type="match status" value="1"/>
</dbReference>
<dbReference type="PANTHER" id="PTHR11373:SF4">
    <property type="entry name" value="DEOXYNUCLEOSIDE TRIPHOSPHATE TRIPHOSPHOHYDROLASE SAMHD1"/>
    <property type="match status" value="1"/>
</dbReference>
<organism evidence="3 4">
    <name type="scientific">Poecilia latipinna</name>
    <name type="common">sailfin molly</name>
    <dbReference type="NCBI Taxonomy" id="48699"/>
    <lineage>
        <taxon>Eukaryota</taxon>
        <taxon>Metazoa</taxon>
        <taxon>Chordata</taxon>
        <taxon>Craniata</taxon>
        <taxon>Vertebrata</taxon>
        <taxon>Euteleostomi</taxon>
        <taxon>Actinopterygii</taxon>
        <taxon>Neopterygii</taxon>
        <taxon>Teleostei</taxon>
        <taxon>Neoteleostei</taxon>
        <taxon>Acanthomorphata</taxon>
        <taxon>Ovalentaria</taxon>
        <taxon>Atherinomorphae</taxon>
        <taxon>Cyprinodontiformes</taxon>
        <taxon>Poeciliidae</taxon>
        <taxon>Poeciliinae</taxon>
        <taxon>Poecilia</taxon>
    </lineage>
</organism>
<dbReference type="PROSITE" id="PS51831">
    <property type="entry name" value="HD"/>
    <property type="match status" value="1"/>
</dbReference>
<dbReference type="Gene3D" id="1.10.3210.10">
    <property type="entry name" value="Hypothetical protein af1432"/>
    <property type="match status" value="1"/>
</dbReference>
<dbReference type="STRING" id="48699.ENSPLAP00000007958"/>
<dbReference type="InterPro" id="IPR003607">
    <property type="entry name" value="HD/PDEase_dom"/>
</dbReference>
<name>A0A3B3U507_9TELE</name>
<dbReference type="InterPro" id="IPR050135">
    <property type="entry name" value="dGTPase-like"/>
</dbReference>
<evidence type="ECO:0000313" key="3">
    <source>
        <dbReference type="Ensembl" id="ENSPLAP00000007958.1"/>
    </source>
</evidence>
<dbReference type="Gene3D" id="3.30.70.2760">
    <property type="match status" value="1"/>
</dbReference>
<dbReference type="Pfam" id="PF01966">
    <property type="entry name" value="HD"/>
    <property type="match status" value="1"/>
</dbReference>
<dbReference type="GeneTree" id="ENSGT00390000013867"/>
<dbReference type="GO" id="GO:0045088">
    <property type="term" value="P:regulation of innate immune response"/>
    <property type="evidence" value="ECO:0007669"/>
    <property type="project" value="TreeGrafter"/>
</dbReference>
<accession>A0A3B3U507</accession>
<dbReference type="GO" id="GO:0006203">
    <property type="term" value="P:dGTP catabolic process"/>
    <property type="evidence" value="ECO:0007669"/>
    <property type="project" value="TreeGrafter"/>
</dbReference>
<dbReference type="CDD" id="cd00077">
    <property type="entry name" value="HDc"/>
    <property type="match status" value="1"/>
</dbReference>
<protein>
    <submittedName>
        <fullName evidence="3">Deoxynucleoside triphosphate triphosphohydrolase SAMHD1-like</fullName>
    </submittedName>
</protein>
<reference evidence="3" key="1">
    <citation type="submission" date="2025-08" db="UniProtKB">
        <authorList>
            <consortium name="Ensembl"/>
        </authorList>
    </citation>
    <scope>IDENTIFICATION</scope>
</reference>
<dbReference type="SMART" id="SM00471">
    <property type="entry name" value="HDc"/>
    <property type="match status" value="1"/>
</dbReference>
<dbReference type="Ensembl" id="ENSPLAT00000003685.1">
    <property type="protein sequence ID" value="ENSPLAP00000007958.1"/>
    <property type="gene ID" value="ENSPLAG00000010565.1"/>
</dbReference>
<feature type="domain" description="HD" evidence="2">
    <location>
        <begin position="102"/>
        <end position="236"/>
    </location>
</feature>
<reference evidence="3" key="2">
    <citation type="submission" date="2025-09" db="UniProtKB">
        <authorList>
            <consortium name="Ensembl"/>
        </authorList>
    </citation>
    <scope>IDENTIFICATION</scope>
</reference>
<keyword evidence="4" id="KW-1185">Reference proteome</keyword>
<dbReference type="PANTHER" id="PTHR11373">
    <property type="entry name" value="DEOXYNUCLEOSIDE TRIPHOSPHATE TRIPHOSPHOHYDROLASE"/>
    <property type="match status" value="1"/>
</dbReference>
<dbReference type="AlphaFoldDB" id="A0A3B3U507"/>
<dbReference type="GO" id="GO:0005634">
    <property type="term" value="C:nucleus"/>
    <property type="evidence" value="ECO:0007669"/>
    <property type="project" value="TreeGrafter"/>
</dbReference>